<dbReference type="Proteomes" id="UP000663825">
    <property type="component" value="Unassembled WGS sequence"/>
</dbReference>
<gene>
    <name evidence="3" type="ORF">TIS948_LOCUS23730</name>
</gene>
<proteinExistence type="predicted"/>
<evidence type="ECO:0000256" key="2">
    <source>
        <dbReference type="SAM" id="SignalP"/>
    </source>
</evidence>
<evidence type="ECO:0000313" key="3">
    <source>
        <dbReference type="EMBL" id="CAF3356253.1"/>
    </source>
</evidence>
<keyword evidence="1" id="KW-0812">Transmembrane</keyword>
<keyword evidence="1" id="KW-0472">Membrane</keyword>
<keyword evidence="2" id="KW-0732">Signal</keyword>
<accession>A0A817WIA5</accession>
<dbReference type="OrthoDB" id="10022694at2759"/>
<keyword evidence="1" id="KW-1133">Transmembrane helix</keyword>
<dbReference type="AlphaFoldDB" id="A0A817WIA5"/>
<evidence type="ECO:0000313" key="4">
    <source>
        <dbReference type="Proteomes" id="UP000663825"/>
    </source>
</evidence>
<name>A0A817WIA5_9BILA</name>
<evidence type="ECO:0000256" key="1">
    <source>
        <dbReference type="SAM" id="Phobius"/>
    </source>
</evidence>
<protein>
    <submittedName>
        <fullName evidence="3">Uncharacterized protein</fullName>
    </submittedName>
</protein>
<dbReference type="EMBL" id="CAJNXB010004114">
    <property type="protein sequence ID" value="CAF3356253.1"/>
    <property type="molecule type" value="Genomic_DNA"/>
</dbReference>
<organism evidence="3 4">
    <name type="scientific">Rotaria socialis</name>
    <dbReference type="NCBI Taxonomy" id="392032"/>
    <lineage>
        <taxon>Eukaryota</taxon>
        <taxon>Metazoa</taxon>
        <taxon>Spiralia</taxon>
        <taxon>Gnathifera</taxon>
        <taxon>Rotifera</taxon>
        <taxon>Eurotatoria</taxon>
        <taxon>Bdelloidea</taxon>
        <taxon>Philodinida</taxon>
        <taxon>Philodinidae</taxon>
        <taxon>Rotaria</taxon>
    </lineage>
</organism>
<feature type="chain" id="PRO_5032676808" evidence="2">
    <location>
        <begin position="16"/>
        <end position="999"/>
    </location>
</feature>
<sequence length="999" mass="117831">MILWIVCLLIKSIESFHSLNPSDLSCKKRICHIVFNLIKYFHNHLGDYRLITDQSSYIITLDNPLSRLLTKLWREQINDQPLILQSSRYFLNYYPWTLDFSSIINQSDFFFDAKPILNKQIELIIRSSEKKQEEFCSYPDSPIKIGVCCGLCTIIDTCPEIKILHEHSRYDMIVTNVGLILTRELICSLFPTNQTNRFWSTITNSMNVGQIPDKNDLAIIQHSYGTIQAFFYYTLYPFHEWNKQIVNFNFIDVLFIPYKQFAIFELNDCNRILLRVYEYRLNRTIQLTNQLFYSEIIIERNICSIIYFHLYFNMLSNMLYLIGKQSIYASNNYGAKLIRIWTDDISSNDSIILDPIIFSDTGHLAFIYQRTNHSSCCYYFGIFSKAGLYYGLRTRTFRSSVLMKKPFFFDSSGSFYFNASPPLLVIQATEQSLAATRNLLVNNVPGPFFVRETDMNRFFVFCSLPEWDNRFELIGSTLQFEKVGLFFIINMDTTFSKFGFCLQTSRLDNNLLRTSRQCPLTIQLLENTSTIHLTLLGCVFTAEDQNSTIIISKFPNIFIDRIFNDTFAAGRIFQESQLNYTRVNQWNIIHIAIVEQILDRCLLTNIDANYHRPSFMHIQPAITYPIVNGDQLVTENFYFLIQNGYVFYKNKMDNKLYLMTSLFNHRKSIIHQDFIRSQLSCYLPSMRTITFVTKCLTNTIIRPKFEINFEIAKLVPIESPIDFQLNRYQAGFHSVIVYNIDQEKNLICDGFKNCSCISSLISHHSIHCAQQFYTIDLTINNRIYMELWMENAISYLANNNSIFLIEEVSNRTDYKLIENSWTMKMKEKMIDLFAKDFDHLTDSEIRIFELLNKSLPNGKFIFLGPSLKLEFMDEGLYHLRLTYLWGDQFCLTSVDLLLLMISNTATLTSYTFTYFLACIFILILMVILWIINIIFYEKIYKKYWRYFFQIKKETFFTPRSTNDHISFKMLVKIREQSQKLLPYKYLISERNNFKKITIK</sequence>
<comment type="caution">
    <text evidence="3">The sequence shown here is derived from an EMBL/GenBank/DDBJ whole genome shotgun (WGS) entry which is preliminary data.</text>
</comment>
<feature type="transmembrane region" description="Helical" evidence="1">
    <location>
        <begin position="912"/>
        <end position="935"/>
    </location>
</feature>
<feature type="signal peptide" evidence="2">
    <location>
        <begin position="1"/>
        <end position="15"/>
    </location>
</feature>
<reference evidence="3" key="1">
    <citation type="submission" date="2021-02" db="EMBL/GenBank/DDBJ databases">
        <authorList>
            <person name="Nowell W R."/>
        </authorList>
    </citation>
    <scope>NUCLEOTIDE SEQUENCE</scope>
</reference>